<dbReference type="InterPro" id="IPR001926">
    <property type="entry name" value="TrpB-like_PALP"/>
</dbReference>
<name>A0A399EKH1_9DEIN</name>
<dbReference type="Gene3D" id="3.40.50.1100">
    <property type="match status" value="2"/>
</dbReference>
<evidence type="ECO:0000256" key="10">
    <source>
        <dbReference type="ARBA" id="ARBA00049144"/>
    </source>
</evidence>
<sequence length="435" mass="47702">MIQYYSTRDPRRAPLRFEDALLKGLAPDGGLYVPGKVPTVDPANWLNARSLPELAVSVLRPWLEPEVPPAELEALLHDALDFPCPLVRLGDDLFVLELFHGPTRSFKDFGARTMARLMQHFLRRRGERRVILVATSGDTGSAVADGFAGQGNIEVVLLYPLGKVSDVQERQLIVRRPGVRALAVRGSFDDCQRMVKEAFVDPELAHLPLSSANSINIGRLLPQALYYLWAVRQLAAEHGLSPQRLNFCVPSGNLGNLTGGVLAALMGQPVQRFLAAHNANHFFPDFLAGKAEAYGFHPTIATVSNAMDVGSPSNFERLLHLLGPERMRAWFWGTTVSDEATLERMRETHRAYGYLACPHTSVGLEAQARYRAGTGDRTPLVTLACAHPAKFPEAVSSALGIPAPKDGALEALWQRETQVTTVEPSLQALRQVLLG</sequence>
<dbReference type="GO" id="GO:0046360">
    <property type="term" value="P:2-oxobutyrate biosynthetic process"/>
    <property type="evidence" value="ECO:0007669"/>
    <property type="project" value="TreeGrafter"/>
</dbReference>
<dbReference type="Proteomes" id="UP000265715">
    <property type="component" value="Unassembled WGS sequence"/>
</dbReference>
<dbReference type="PANTHER" id="PTHR42690:SF1">
    <property type="entry name" value="THREONINE SYNTHASE-LIKE 2"/>
    <property type="match status" value="1"/>
</dbReference>
<evidence type="ECO:0000256" key="8">
    <source>
        <dbReference type="ARBA" id="ARBA00022898"/>
    </source>
</evidence>
<comment type="pathway">
    <text evidence="2">Amino-acid biosynthesis; L-threonine biosynthesis; L-threonine from L-aspartate: step 5/5.</text>
</comment>
<keyword evidence="7" id="KW-0791">Threonine biosynthesis</keyword>
<dbReference type="InterPro" id="IPR029144">
    <property type="entry name" value="Thr_synth_N"/>
</dbReference>
<dbReference type="SUPFAM" id="SSF53686">
    <property type="entry name" value="Tryptophan synthase beta subunit-like PLP-dependent enzymes"/>
    <property type="match status" value="1"/>
</dbReference>
<reference evidence="15 16" key="1">
    <citation type="submission" date="2018-08" db="EMBL/GenBank/DDBJ databases">
        <title>Meiothermus terrae DSM 26712 genome sequencing project.</title>
        <authorList>
            <person name="Da Costa M.S."/>
            <person name="Albuquerque L."/>
            <person name="Raposo P."/>
            <person name="Froufe H.J.C."/>
            <person name="Barroso C.S."/>
            <person name="Egas C."/>
        </authorList>
    </citation>
    <scope>NUCLEOTIDE SEQUENCE [LARGE SCALE GENOMIC DNA]</scope>
    <source>
        <strain evidence="15 16">DSM 26712</strain>
    </source>
</reference>
<dbReference type="PROSITE" id="PS00165">
    <property type="entry name" value="DEHYDRATASE_SER_THR"/>
    <property type="match status" value="1"/>
</dbReference>
<dbReference type="EMBL" id="QXDL01000083">
    <property type="protein sequence ID" value="RIH83870.1"/>
    <property type="molecule type" value="Genomic_DNA"/>
</dbReference>
<dbReference type="EC" id="4.2.3.1" evidence="4 11"/>
<dbReference type="InterPro" id="IPR004450">
    <property type="entry name" value="Thr_synthase-like"/>
</dbReference>
<dbReference type="InterPro" id="IPR051166">
    <property type="entry name" value="Threonine_Synthase"/>
</dbReference>
<organism evidence="15 16">
    <name type="scientific">Calidithermus terrae</name>
    <dbReference type="NCBI Taxonomy" id="1408545"/>
    <lineage>
        <taxon>Bacteria</taxon>
        <taxon>Thermotogati</taxon>
        <taxon>Deinococcota</taxon>
        <taxon>Deinococci</taxon>
        <taxon>Thermales</taxon>
        <taxon>Thermaceae</taxon>
        <taxon>Calidithermus</taxon>
    </lineage>
</organism>
<feature type="domain" description="Tryptophan synthase beta chain-like PALP" evidence="13">
    <location>
        <begin position="89"/>
        <end position="385"/>
    </location>
</feature>
<dbReference type="RefSeq" id="WP_119315215.1">
    <property type="nucleotide sequence ID" value="NZ_QXDL01000083.1"/>
</dbReference>
<evidence type="ECO:0000256" key="3">
    <source>
        <dbReference type="ARBA" id="ARBA00005517"/>
    </source>
</evidence>
<evidence type="ECO:0000256" key="12">
    <source>
        <dbReference type="PIRSR" id="PIRSR604450-51"/>
    </source>
</evidence>
<protein>
    <recommendedName>
        <fullName evidence="5 11">Threonine synthase</fullName>
        <ecNumber evidence="4 11">4.2.3.1</ecNumber>
    </recommendedName>
</protein>
<comment type="caution">
    <text evidence="15">The sequence shown here is derived from an EMBL/GenBank/DDBJ whole genome shotgun (WGS) entry which is preliminary data.</text>
</comment>
<dbReference type="Pfam" id="PF14821">
    <property type="entry name" value="Thr_synth_N"/>
    <property type="match status" value="1"/>
</dbReference>
<evidence type="ECO:0000256" key="1">
    <source>
        <dbReference type="ARBA" id="ARBA00001933"/>
    </source>
</evidence>
<keyword evidence="16" id="KW-1185">Reference proteome</keyword>
<evidence type="ECO:0000256" key="6">
    <source>
        <dbReference type="ARBA" id="ARBA00022605"/>
    </source>
</evidence>
<dbReference type="NCBIfam" id="TIGR00260">
    <property type="entry name" value="thrC"/>
    <property type="match status" value="1"/>
</dbReference>
<keyword evidence="8 12" id="KW-0663">Pyridoxal phosphate</keyword>
<evidence type="ECO:0000256" key="2">
    <source>
        <dbReference type="ARBA" id="ARBA00004979"/>
    </source>
</evidence>
<comment type="catalytic activity">
    <reaction evidence="10">
        <text>O-phospho-L-homoserine + H2O = L-threonine + phosphate</text>
        <dbReference type="Rhea" id="RHEA:10840"/>
        <dbReference type="ChEBI" id="CHEBI:15377"/>
        <dbReference type="ChEBI" id="CHEBI:43474"/>
        <dbReference type="ChEBI" id="CHEBI:57590"/>
        <dbReference type="ChEBI" id="CHEBI:57926"/>
        <dbReference type="EC" id="4.2.3.1"/>
    </reaction>
</comment>
<accession>A0A399EKH1</accession>
<dbReference type="AlphaFoldDB" id="A0A399EKH1"/>
<evidence type="ECO:0000259" key="14">
    <source>
        <dbReference type="Pfam" id="PF14821"/>
    </source>
</evidence>
<dbReference type="InterPro" id="IPR036052">
    <property type="entry name" value="TrpB-like_PALP_sf"/>
</dbReference>
<dbReference type="GO" id="GO:0004795">
    <property type="term" value="F:threonine synthase activity"/>
    <property type="evidence" value="ECO:0007669"/>
    <property type="project" value="UniProtKB-UniRule"/>
</dbReference>
<dbReference type="Gene3D" id="3.90.1380.10">
    <property type="entry name" value="Threonine synthase, N-terminal domain"/>
    <property type="match status" value="1"/>
</dbReference>
<proteinExistence type="inferred from homology"/>
<evidence type="ECO:0000256" key="4">
    <source>
        <dbReference type="ARBA" id="ARBA00013028"/>
    </source>
</evidence>
<feature type="domain" description="Threonine synthase N-terminal" evidence="14">
    <location>
        <begin position="3"/>
        <end position="79"/>
    </location>
</feature>
<evidence type="ECO:0000256" key="5">
    <source>
        <dbReference type="ARBA" id="ARBA00018679"/>
    </source>
</evidence>
<dbReference type="Pfam" id="PF00291">
    <property type="entry name" value="PALP"/>
    <property type="match status" value="1"/>
</dbReference>
<dbReference type="PANTHER" id="PTHR42690">
    <property type="entry name" value="THREONINE SYNTHASE FAMILY MEMBER"/>
    <property type="match status" value="1"/>
</dbReference>
<evidence type="ECO:0000256" key="9">
    <source>
        <dbReference type="ARBA" id="ARBA00023239"/>
    </source>
</evidence>
<dbReference type="InterPro" id="IPR000634">
    <property type="entry name" value="Ser/Thr_deHydtase_PyrdxlP-BS"/>
</dbReference>
<evidence type="ECO:0000313" key="15">
    <source>
        <dbReference type="EMBL" id="RIH83870.1"/>
    </source>
</evidence>
<gene>
    <name evidence="15" type="primary">thrC</name>
    <name evidence="15" type="ORF">Mterra_02152</name>
</gene>
<dbReference type="GO" id="GO:0009071">
    <property type="term" value="P:serine family amino acid catabolic process"/>
    <property type="evidence" value="ECO:0007669"/>
    <property type="project" value="TreeGrafter"/>
</dbReference>
<evidence type="ECO:0000256" key="7">
    <source>
        <dbReference type="ARBA" id="ARBA00022697"/>
    </source>
</evidence>
<keyword evidence="6" id="KW-0028">Amino-acid biosynthesis</keyword>
<evidence type="ECO:0000313" key="16">
    <source>
        <dbReference type="Proteomes" id="UP000265715"/>
    </source>
</evidence>
<comment type="similarity">
    <text evidence="3">Belongs to the threonine synthase family.</text>
</comment>
<dbReference type="GO" id="GO:0030170">
    <property type="term" value="F:pyridoxal phosphate binding"/>
    <property type="evidence" value="ECO:0007669"/>
    <property type="project" value="InterPro"/>
</dbReference>
<evidence type="ECO:0000256" key="11">
    <source>
        <dbReference type="NCBIfam" id="TIGR00260"/>
    </source>
</evidence>
<dbReference type="GO" id="GO:0009088">
    <property type="term" value="P:threonine biosynthetic process"/>
    <property type="evidence" value="ECO:0007669"/>
    <property type="project" value="UniProtKB-UniRule"/>
</dbReference>
<keyword evidence="9 15" id="KW-0456">Lyase</keyword>
<feature type="modified residue" description="N6-(pyridoxal phosphate)lysine" evidence="12">
    <location>
        <position position="107"/>
    </location>
</feature>
<dbReference type="UniPathway" id="UPA00050">
    <property type="reaction ID" value="UER00065"/>
</dbReference>
<evidence type="ECO:0000259" key="13">
    <source>
        <dbReference type="Pfam" id="PF00291"/>
    </source>
</evidence>
<comment type="cofactor">
    <cofactor evidence="1 12">
        <name>pyridoxal 5'-phosphate</name>
        <dbReference type="ChEBI" id="CHEBI:597326"/>
    </cofactor>
</comment>
<dbReference type="InterPro" id="IPR037158">
    <property type="entry name" value="Thr_synth_N_sf"/>
</dbReference>
<dbReference type="OrthoDB" id="9763107at2"/>